<accession>A0ABN9Q6I4</accession>
<sequence length="110" mass="12019">VEGEGRGWPRRASPRGPTASMSAWTLDTRWRCIREGRRLAPQNRAAVLDGVMPDAEVVVLHAVFGGRFLPQRLPWRGGAVAPRGQAAALRLATPPTTSQWARALRRRGGS</sequence>
<name>A0ABN9Q6I4_9DINO</name>
<feature type="non-terminal residue" evidence="2">
    <location>
        <position position="1"/>
    </location>
</feature>
<evidence type="ECO:0000256" key="1">
    <source>
        <dbReference type="SAM" id="MobiDB-lite"/>
    </source>
</evidence>
<comment type="caution">
    <text evidence="2">The sequence shown here is derived from an EMBL/GenBank/DDBJ whole genome shotgun (WGS) entry which is preliminary data.</text>
</comment>
<dbReference type="EMBL" id="CAUYUJ010002567">
    <property type="protein sequence ID" value="CAK0801381.1"/>
    <property type="molecule type" value="Genomic_DNA"/>
</dbReference>
<gene>
    <name evidence="2" type="ORF">PCOR1329_LOCUS9264</name>
</gene>
<proteinExistence type="predicted"/>
<evidence type="ECO:0000313" key="2">
    <source>
        <dbReference type="EMBL" id="CAK0801381.1"/>
    </source>
</evidence>
<keyword evidence="3" id="KW-1185">Reference proteome</keyword>
<protein>
    <submittedName>
        <fullName evidence="2">Uncharacterized protein</fullName>
    </submittedName>
</protein>
<dbReference type="Proteomes" id="UP001189429">
    <property type="component" value="Unassembled WGS sequence"/>
</dbReference>
<reference evidence="2" key="1">
    <citation type="submission" date="2023-10" db="EMBL/GenBank/DDBJ databases">
        <authorList>
            <person name="Chen Y."/>
            <person name="Shah S."/>
            <person name="Dougan E. K."/>
            <person name="Thang M."/>
            <person name="Chan C."/>
        </authorList>
    </citation>
    <scope>NUCLEOTIDE SEQUENCE [LARGE SCALE GENOMIC DNA]</scope>
</reference>
<evidence type="ECO:0000313" key="3">
    <source>
        <dbReference type="Proteomes" id="UP001189429"/>
    </source>
</evidence>
<feature type="region of interest" description="Disordered" evidence="1">
    <location>
        <begin position="1"/>
        <end position="21"/>
    </location>
</feature>
<organism evidence="2 3">
    <name type="scientific">Prorocentrum cordatum</name>
    <dbReference type="NCBI Taxonomy" id="2364126"/>
    <lineage>
        <taxon>Eukaryota</taxon>
        <taxon>Sar</taxon>
        <taxon>Alveolata</taxon>
        <taxon>Dinophyceae</taxon>
        <taxon>Prorocentrales</taxon>
        <taxon>Prorocentraceae</taxon>
        <taxon>Prorocentrum</taxon>
    </lineage>
</organism>